<dbReference type="RefSeq" id="WP_221410192.1">
    <property type="nucleotide sequence ID" value="NZ_SMGO01000001.1"/>
</dbReference>
<organism evidence="2 3">
    <name type="scientific">Albibacterium bauzanense</name>
    <dbReference type="NCBI Taxonomy" id="653929"/>
    <lineage>
        <taxon>Bacteria</taxon>
        <taxon>Pseudomonadati</taxon>
        <taxon>Bacteroidota</taxon>
        <taxon>Sphingobacteriia</taxon>
        <taxon>Sphingobacteriales</taxon>
        <taxon>Sphingobacteriaceae</taxon>
        <taxon>Albibacterium</taxon>
    </lineage>
</organism>
<comment type="caution">
    <text evidence="2">The sequence shown here is derived from an EMBL/GenBank/DDBJ whole genome shotgun (WGS) entry which is preliminary data.</text>
</comment>
<reference evidence="2 3" key="1">
    <citation type="submission" date="2019-03" db="EMBL/GenBank/DDBJ databases">
        <title>Genomic Encyclopedia of Archaeal and Bacterial Type Strains, Phase II (KMG-II): from individual species to whole genera.</title>
        <authorList>
            <person name="Goeker M."/>
        </authorList>
    </citation>
    <scope>NUCLEOTIDE SEQUENCE [LARGE SCALE GENOMIC DNA]</scope>
    <source>
        <strain evidence="2 3">DSM 22554</strain>
    </source>
</reference>
<feature type="domain" description="3-keto-alpha-glucoside-1,2-lyase/3-keto-2-hydroxy-glucal hydratase" evidence="1">
    <location>
        <begin position="40"/>
        <end position="243"/>
    </location>
</feature>
<dbReference type="InterPro" id="IPR010496">
    <property type="entry name" value="AL/BT2_dom"/>
</dbReference>
<sequence length="245" mass="27830">MLKSFYTPIFSLFIGMTLLCSCAEKAITENALSESEQKDGWTLLFDGKTSDEWHLYNRGKVPSAWVVRNGELQCLPADSSLGVEHGDLVSNKEYENYDLKFEWKISEAGNSGVFINVVEREDIPKAWASGPEYQLLEDTNPEFLTNPEKRAGCLYGFYPQKNEAKTKPQGEWNQARIKQENGKIEFYLNDILTAEEDLNTEAWGELVANSGFKVYPEYGKATKGRIGLQDWSKGVSFRNIKIKEL</sequence>
<evidence type="ECO:0000313" key="2">
    <source>
        <dbReference type="EMBL" id="TCK85729.1"/>
    </source>
</evidence>
<dbReference type="PROSITE" id="PS51257">
    <property type="entry name" value="PROKAR_LIPOPROTEIN"/>
    <property type="match status" value="1"/>
</dbReference>
<evidence type="ECO:0000259" key="1">
    <source>
        <dbReference type="Pfam" id="PF06439"/>
    </source>
</evidence>
<keyword evidence="3" id="KW-1185">Reference proteome</keyword>
<dbReference type="Pfam" id="PF06439">
    <property type="entry name" value="3keto-disac_hyd"/>
    <property type="match status" value="1"/>
</dbReference>
<proteinExistence type="predicted"/>
<evidence type="ECO:0000313" key="3">
    <source>
        <dbReference type="Proteomes" id="UP000294616"/>
    </source>
</evidence>
<accession>A0A4R1M7B9</accession>
<dbReference type="EMBL" id="SMGO01000001">
    <property type="protein sequence ID" value="TCK85729.1"/>
    <property type="molecule type" value="Genomic_DNA"/>
</dbReference>
<dbReference type="Proteomes" id="UP000294616">
    <property type="component" value="Unassembled WGS sequence"/>
</dbReference>
<name>A0A4R1M7B9_9SPHI</name>
<protein>
    <submittedName>
        <fullName evidence="2">Uncharacterized protein DUF1080</fullName>
    </submittedName>
</protein>
<dbReference type="Gene3D" id="2.60.120.560">
    <property type="entry name" value="Exo-inulinase, domain 1"/>
    <property type="match status" value="1"/>
</dbReference>
<dbReference type="AlphaFoldDB" id="A0A4R1M7B9"/>
<gene>
    <name evidence="2" type="ORF">C8N28_1041</name>
</gene>
<dbReference type="GO" id="GO:0016787">
    <property type="term" value="F:hydrolase activity"/>
    <property type="evidence" value="ECO:0007669"/>
    <property type="project" value="InterPro"/>
</dbReference>